<keyword evidence="3" id="KW-0812">Transmembrane</keyword>
<sequence length="303" mass="34214">MDELKEAYRTLGLPENATRDEVEKRYETLLRKARAKERSGEQDDGFAEVTKAYRCILDFEDRQAAEQFNQEAYGKYKKMAGTAEKLDHFWRYYKFHVFGGIIVIALIVYGITAYMDHKAEQERLAKLPPVDVSVMLLGNYFTADMSGETEPIEESLLTGFPNWKRFEVLLNYMPLETANEMDIASQQKAVVLLATEKPDVYVMDKASFEWLVPQGILTNLDDMAAGEWKTLLADGGGSALKRSTTDDPAEHVYAIDVTGTKLANSLPIVGRTKPVELVIGIRVDSPRADKAMQFIQQFMESGK</sequence>
<gene>
    <name evidence="5" type="ORF">ACFSW5_12310</name>
</gene>
<dbReference type="SUPFAM" id="SSF46565">
    <property type="entry name" value="Chaperone J-domain"/>
    <property type="match status" value="1"/>
</dbReference>
<protein>
    <submittedName>
        <fullName evidence="5">J domain-containing protein</fullName>
    </submittedName>
</protein>
<dbReference type="InterPro" id="IPR001623">
    <property type="entry name" value="DnaJ_domain"/>
</dbReference>
<keyword evidence="3" id="KW-1133">Transmembrane helix</keyword>
<keyword evidence="2" id="KW-0346">Stress response</keyword>
<evidence type="ECO:0000256" key="3">
    <source>
        <dbReference type="SAM" id="Phobius"/>
    </source>
</evidence>
<feature type="transmembrane region" description="Helical" evidence="3">
    <location>
        <begin position="95"/>
        <end position="115"/>
    </location>
</feature>
<evidence type="ECO:0000259" key="4">
    <source>
        <dbReference type="PROSITE" id="PS50076"/>
    </source>
</evidence>
<accession>A0ABW5QXE9</accession>
<evidence type="ECO:0000313" key="6">
    <source>
        <dbReference type="Proteomes" id="UP001597493"/>
    </source>
</evidence>
<evidence type="ECO:0000313" key="5">
    <source>
        <dbReference type="EMBL" id="MFD2661034.1"/>
    </source>
</evidence>
<evidence type="ECO:0000256" key="2">
    <source>
        <dbReference type="ARBA" id="ARBA00023016"/>
    </source>
</evidence>
<keyword evidence="1" id="KW-0235">DNA replication</keyword>
<dbReference type="Proteomes" id="UP001597493">
    <property type="component" value="Unassembled WGS sequence"/>
</dbReference>
<dbReference type="InterPro" id="IPR036869">
    <property type="entry name" value="J_dom_sf"/>
</dbReference>
<dbReference type="Gene3D" id="1.10.287.110">
    <property type="entry name" value="DnaJ domain"/>
    <property type="match status" value="1"/>
</dbReference>
<feature type="domain" description="J" evidence="4">
    <location>
        <begin position="6"/>
        <end position="69"/>
    </location>
</feature>
<dbReference type="EMBL" id="JBHUMY010000012">
    <property type="protein sequence ID" value="MFD2661034.1"/>
    <property type="molecule type" value="Genomic_DNA"/>
</dbReference>
<proteinExistence type="predicted"/>
<dbReference type="RefSeq" id="WP_379273314.1">
    <property type="nucleotide sequence ID" value="NZ_JBHUGT010000024.1"/>
</dbReference>
<keyword evidence="6" id="KW-1185">Reference proteome</keyword>
<name>A0ABW5QXE9_9BACL</name>
<dbReference type="PROSITE" id="PS50076">
    <property type="entry name" value="DNAJ_2"/>
    <property type="match status" value="1"/>
</dbReference>
<keyword evidence="3" id="KW-0472">Membrane</keyword>
<comment type="caution">
    <text evidence="5">The sequence shown here is derived from an EMBL/GenBank/DDBJ whole genome shotgun (WGS) entry which is preliminary data.</text>
</comment>
<organism evidence="5 6">
    <name type="scientific">Paenibacillus thailandensis</name>
    <dbReference type="NCBI Taxonomy" id="393250"/>
    <lineage>
        <taxon>Bacteria</taxon>
        <taxon>Bacillati</taxon>
        <taxon>Bacillota</taxon>
        <taxon>Bacilli</taxon>
        <taxon>Bacillales</taxon>
        <taxon>Paenibacillaceae</taxon>
        <taxon>Paenibacillus</taxon>
    </lineage>
</organism>
<reference evidence="6" key="1">
    <citation type="journal article" date="2019" name="Int. J. Syst. Evol. Microbiol.">
        <title>The Global Catalogue of Microorganisms (GCM) 10K type strain sequencing project: providing services to taxonomists for standard genome sequencing and annotation.</title>
        <authorList>
            <consortium name="The Broad Institute Genomics Platform"/>
            <consortium name="The Broad Institute Genome Sequencing Center for Infectious Disease"/>
            <person name="Wu L."/>
            <person name="Ma J."/>
        </authorList>
    </citation>
    <scope>NUCLEOTIDE SEQUENCE [LARGE SCALE GENOMIC DNA]</scope>
    <source>
        <strain evidence="6">TISTR 1827</strain>
    </source>
</reference>
<evidence type="ECO:0000256" key="1">
    <source>
        <dbReference type="ARBA" id="ARBA00022705"/>
    </source>
</evidence>